<proteinExistence type="inferred from homology"/>
<dbReference type="EMBL" id="BJUJ01000072">
    <property type="protein sequence ID" value="GEK45022.1"/>
    <property type="molecule type" value="Genomic_DNA"/>
</dbReference>
<evidence type="ECO:0000256" key="1">
    <source>
        <dbReference type="ARBA" id="ARBA00001917"/>
    </source>
</evidence>
<comment type="caution">
    <text evidence="5">The sequence shown here is derived from an EMBL/GenBank/DDBJ whole genome shotgun (WGS) entry which is preliminary data.</text>
</comment>
<name>A0AAV3WGX9_ACIJO</name>
<feature type="domain" description="Flavin reductase like" evidence="4">
    <location>
        <begin position="24"/>
        <end position="171"/>
    </location>
</feature>
<dbReference type="SMART" id="SM00903">
    <property type="entry name" value="Flavin_Reduct"/>
    <property type="match status" value="1"/>
</dbReference>
<dbReference type="InterPro" id="IPR002563">
    <property type="entry name" value="Flavin_Rdtase-like_dom"/>
</dbReference>
<reference evidence="5 6" key="1">
    <citation type="submission" date="2019-07" db="EMBL/GenBank/DDBJ databases">
        <title>Whole genome shotgun sequence of Acinetobacter johnsonii NBRC 102197.</title>
        <authorList>
            <person name="Hosoyama A."/>
            <person name="Uohara A."/>
            <person name="Ohji S."/>
            <person name="Ichikawa N."/>
        </authorList>
    </citation>
    <scope>NUCLEOTIDE SEQUENCE [LARGE SCALE GENOMIC DNA]</scope>
    <source>
        <strain evidence="5 6">NBRC 102197</strain>
    </source>
</reference>
<evidence type="ECO:0000313" key="6">
    <source>
        <dbReference type="Proteomes" id="UP000321274"/>
    </source>
</evidence>
<dbReference type="SUPFAM" id="SSF50475">
    <property type="entry name" value="FMN-binding split barrel"/>
    <property type="match status" value="1"/>
</dbReference>
<accession>A0AAV3WGX9</accession>
<protein>
    <submittedName>
        <fullName evidence="5">Flavin reductase</fullName>
    </submittedName>
</protein>
<organism evidence="5 6">
    <name type="scientific">Acinetobacter johnsonii</name>
    <dbReference type="NCBI Taxonomy" id="40214"/>
    <lineage>
        <taxon>Bacteria</taxon>
        <taxon>Pseudomonadati</taxon>
        <taxon>Pseudomonadota</taxon>
        <taxon>Gammaproteobacteria</taxon>
        <taxon>Moraxellales</taxon>
        <taxon>Moraxellaceae</taxon>
        <taxon>Acinetobacter</taxon>
    </lineage>
</organism>
<dbReference type="Pfam" id="PF01613">
    <property type="entry name" value="Flavin_Reduct"/>
    <property type="match status" value="1"/>
</dbReference>
<dbReference type="Proteomes" id="UP000321274">
    <property type="component" value="Unassembled WGS sequence"/>
</dbReference>
<dbReference type="InterPro" id="IPR052174">
    <property type="entry name" value="Flavoredoxin"/>
</dbReference>
<evidence type="ECO:0000256" key="2">
    <source>
        <dbReference type="ARBA" id="ARBA00022630"/>
    </source>
</evidence>
<evidence type="ECO:0000256" key="3">
    <source>
        <dbReference type="ARBA" id="ARBA00038054"/>
    </source>
</evidence>
<dbReference type="PANTHER" id="PTHR43567:SF1">
    <property type="entry name" value="FLAVOREDOXIN"/>
    <property type="match status" value="1"/>
</dbReference>
<keyword evidence="2" id="KW-0285">Flavoprotein</keyword>
<dbReference type="InterPro" id="IPR012349">
    <property type="entry name" value="Split_barrel_FMN-bd"/>
</dbReference>
<dbReference type="PANTHER" id="PTHR43567">
    <property type="entry name" value="FLAVOREDOXIN-RELATED-RELATED"/>
    <property type="match status" value="1"/>
</dbReference>
<dbReference type="AlphaFoldDB" id="A0AAV3WGX9"/>
<comment type="similarity">
    <text evidence="3">Belongs to the flavoredoxin family.</text>
</comment>
<gene>
    <name evidence="5" type="ORF">AJO04nite_22800</name>
</gene>
<evidence type="ECO:0000259" key="4">
    <source>
        <dbReference type="SMART" id="SM00903"/>
    </source>
</evidence>
<dbReference type="Gene3D" id="2.30.110.10">
    <property type="entry name" value="Electron Transport, Fmn-binding Protein, Chain A"/>
    <property type="match status" value="1"/>
</dbReference>
<dbReference type="GO" id="GO:0010181">
    <property type="term" value="F:FMN binding"/>
    <property type="evidence" value="ECO:0007669"/>
    <property type="project" value="InterPro"/>
</dbReference>
<comment type="cofactor">
    <cofactor evidence="1">
        <name>FMN</name>
        <dbReference type="ChEBI" id="CHEBI:58210"/>
    </cofactor>
</comment>
<dbReference type="GO" id="GO:0016646">
    <property type="term" value="F:oxidoreductase activity, acting on the CH-NH group of donors, NAD or NADP as acceptor"/>
    <property type="evidence" value="ECO:0007669"/>
    <property type="project" value="UniProtKB-ARBA"/>
</dbReference>
<sequence>MFFYMNQSLLNPHILPVPLEKAYRLLNHGPTVLVSSQDDESTDVMAAAWACALEFSPAKVTVVLDKSTKTRSIIEKSGLFALQVPTLKQLKMVYALGMISQYDAPEKLRQCGVELFQFGHSPIPVVEGCSAWILCELIPEPHNQQQHDLFIGKVIAAYADDRVFRDGHWYYHEAADEWKSIHHVAGGHFYTIGDAVDINQLKDTD</sequence>
<evidence type="ECO:0000313" key="5">
    <source>
        <dbReference type="EMBL" id="GEK45022.1"/>
    </source>
</evidence>